<dbReference type="eggNOG" id="COG1309">
    <property type="taxonomic scope" value="Bacteria"/>
</dbReference>
<dbReference type="EMBL" id="CP003879">
    <property type="protein sequence ID" value="AFU68990.1"/>
    <property type="molecule type" value="Genomic_DNA"/>
</dbReference>
<reference evidence="1" key="2">
    <citation type="submission" date="2012-09" db="EMBL/GenBank/DDBJ databases">
        <title>The complete sequence of Psychroflexus torquis an extreme psychrophile from sea-ice that is stimulated by light.</title>
        <authorList>
            <person name="Feng S."/>
            <person name="Powell S.M."/>
            <person name="Bowman J.P."/>
        </authorList>
    </citation>
    <scope>NUCLEOTIDE SEQUENCE [LARGE SCALE GENOMIC DNA]</scope>
    <source>
        <strain evidence="1">ATCC 700755</strain>
    </source>
</reference>
<sequence length="241" mass="28019">MTMLIVLLLDLRSELIVMHKLLSNLKIDINSSLYLKDPESSPLGRNIVKKSIDLIDIHGIEEFNFKKLALEIDSTESSIYRYFENKHKLLLYLSTLYWGILEIEFVLQTTNMKPGIDKLMKAVDVLFSIPESQHSSYKLDGKKLRHILNSEFVKVYHNKQVDEQNKAGYFSIYERLASRISAIILEVNPDYLYRNSLSSLVMEGSLNHYFLSEHFENLTDCHSKANLYLFYKDLLTNTLKG</sequence>
<dbReference type="STRING" id="313595.P700755_002200"/>
<dbReference type="InterPro" id="IPR009057">
    <property type="entry name" value="Homeodomain-like_sf"/>
</dbReference>
<dbReference type="KEGG" id="ptq:P700755_002200"/>
<dbReference type="HOGENOM" id="CLU_1233814_0_0_10"/>
<evidence type="ECO:0000313" key="1">
    <source>
        <dbReference type="EMBL" id="AFU68990.1"/>
    </source>
</evidence>
<protein>
    <submittedName>
        <fullName evidence="1">Transcriptional regulator, ArcR family</fullName>
    </submittedName>
</protein>
<dbReference type="Proteomes" id="UP000008514">
    <property type="component" value="Chromosome"/>
</dbReference>
<accession>K4IU64</accession>
<dbReference type="RefSeq" id="WP_015024568.1">
    <property type="nucleotide sequence ID" value="NC_018721.1"/>
</dbReference>
<reference evidence="1" key="1">
    <citation type="submission" date="2006-03" db="EMBL/GenBank/DDBJ databases">
        <authorList>
            <person name="Bowman J."/>
            <person name="Ferriera S."/>
            <person name="Johnson J."/>
            <person name="Kravitz S."/>
            <person name="Halpern A."/>
            <person name="Remington K."/>
            <person name="Beeson K."/>
            <person name="Tran B."/>
            <person name="Rogers Y.-H."/>
            <person name="Friedman R."/>
            <person name="Venter J.C."/>
        </authorList>
    </citation>
    <scope>NUCLEOTIDE SEQUENCE [LARGE SCALE GENOMIC DNA]</scope>
    <source>
        <strain evidence="1">ATCC 700755</strain>
    </source>
</reference>
<proteinExistence type="predicted"/>
<dbReference type="SUPFAM" id="SSF46689">
    <property type="entry name" value="Homeodomain-like"/>
    <property type="match status" value="1"/>
</dbReference>
<gene>
    <name evidence="1" type="ordered locus">P700755_002200</name>
</gene>
<keyword evidence="2" id="KW-1185">Reference proteome</keyword>
<dbReference type="Gene3D" id="1.10.10.60">
    <property type="entry name" value="Homeodomain-like"/>
    <property type="match status" value="1"/>
</dbReference>
<name>K4IU64_PSYTT</name>
<dbReference type="AlphaFoldDB" id="K4IU64"/>
<evidence type="ECO:0000313" key="2">
    <source>
        <dbReference type="Proteomes" id="UP000008514"/>
    </source>
</evidence>
<organism evidence="1 2">
    <name type="scientific">Psychroflexus torquis (strain ATCC 700755 / CIP 106069 / ACAM 623)</name>
    <dbReference type="NCBI Taxonomy" id="313595"/>
    <lineage>
        <taxon>Bacteria</taxon>
        <taxon>Pseudomonadati</taxon>
        <taxon>Bacteroidota</taxon>
        <taxon>Flavobacteriia</taxon>
        <taxon>Flavobacteriales</taxon>
        <taxon>Flavobacteriaceae</taxon>
        <taxon>Psychroflexus</taxon>
    </lineage>
</organism>